<dbReference type="InterPro" id="IPR032774">
    <property type="entry name" value="WG_beta_rep"/>
</dbReference>
<dbReference type="Pfam" id="PF14903">
    <property type="entry name" value="WG_beta_rep"/>
    <property type="match status" value="3"/>
</dbReference>
<comment type="caution">
    <text evidence="2">The sequence shown here is derived from an EMBL/GenBank/DDBJ whole genome shotgun (WGS) entry which is preliminary data.</text>
</comment>
<accession>A0AA42W8Q8</accession>
<dbReference type="RefSeq" id="WP_280026639.1">
    <property type="nucleotide sequence ID" value="NZ_JAOCKG010000003.1"/>
</dbReference>
<evidence type="ECO:0000256" key="1">
    <source>
        <dbReference type="SAM" id="SignalP"/>
    </source>
</evidence>
<dbReference type="Proteomes" id="UP001161276">
    <property type="component" value="Unassembled WGS sequence"/>
</dbReference>
<organism evidence="2 3">
    <name type="scientific">Achromobacter marplatensis</name>
    <dbReference type="NCBI Taxonomy" id="470868"/>
    <lineage>
        <taxon>Bacteria</taxon>
        <taxon>Pseudomonadati</taxon>
        <taxon>Pseudomonadota</taxon>
        <taxon>Betaproteobacteria</taxon>
        <taxon>Burkholderiales</taxon>
        <taxon>Alcaligenaceae</taxon>
        <taxon>Achromobacter</taxon>
    </lineage>
</organism>
<dbReference type="PANTHER" id="PTHR37841:SF1">
    <property type="entry name" value="DUF3298 DOMAIN-CONTAINING PROTEIN"/>
    <property type="match status" value="1"/>
</dbReference>
<dbReference type="EMBL" id="JAOCKG010000003">
    <property type="protein sequence ID" value="MDH2050714.1"/>
    <property type="molecule type" value="Genomic_DNA"/>
</dbReference>
<feature type="signal peptide" evidence="1">
    <location>
        <begin position="1"/>
        <end position="25"/>
    </location>
</feature>
<dbReference type="AlphaFoldDB" id="A0AA42W8Q8"/>
<protein>
    <submittedName>
        <fullName evidence="2">WG repeat-containing protein</fullName>
    </submittedName>
</protein>
<reference evidence="2" key="1">
    <citation type="submission" date="2022-09" db="EMBL/GenBank/DDBJ databases">
        <title>Intensive care unit water sources are persistently colonized with multi-drug resistant bacteria and are the site of extensive horizontal gene transfer of antibiotic resistance genes.</title>
        <authorList>
            <person name="Diorio-Toth L."/>
        </authorList>
    </citation>
    <scope>NUCLEOTIDE SEQUENCE</scope>
    <source>
        <strain evidence="2">GD03676</strain>
    </source>
</reference>
<dbReference type="SUPFAM" id="SSF69360">
    <property type="entry name" value="Cell wall binding repeat"/>
    <property type="match status" value="1"/>
</dbReference>
<keyword evidence="1" id="KW-0732">Signal</keyword>
<proteinExistence type="predicted"/>
<sequence length="1036" mass="112014">MRAAFKPLTLALAFALPGISATAQADSWIDRCTTTYYGQGSDTYCHQAFSEGFAAVLIGNRADDSGTWGYIDKQGRMAIAPAYSDAKPFQNGLAAVSQGDRWGYIDTKGQWVIKPRFGMASGFNAEGTALAEEDDRDVLIDRQGKVVKAFELGTRTWGFQPGQKLASMEVPTPPRLFNIATGKAATLPPGVMTLGAPTDGYLPAQLRETRYNGWWGLLDDNGRWAVPPDVLRSQEAPMRDGDVLAVRRDNRWEFVDPRGNSLSTARYERVQWVASGLWLVKPENGKSALLDGKFKTLHTFSQPYVGLQERDGWRYLPDTTLTLLISPDGKIEKLALRNGRVEINQGRAWVYGASAAPVATPEGDAAQSDTHATGLSDAVKEAAPEEAEAADAATVAEAADAAGNAPTAEPVADAAATVMTDVATPTPDATAAAESASVADVASVAAADATVSPLLVEDDDQTTSMAPAGPEVLVQVYGPDGKPLLDAATTAQLAELQISAFSPGKSALRGQAATGMPLALLRTGDYQQPPSILTADGKIVSNPEWDAIESYNVTMPLIVRTTGGKFGAIDGKGIWAVRPQFSGIRNFSGPYTWARKPGMQRDDAILIDARGKTVPIPEAVAADSGRLDGELLFYRAPDENRARRWGLWNIRLGAPALKPVYEQIEEFEDDWARVQADGRWGIVNREGQWIVRPTHESAYRMDYLGNGITLVDDPEAKASANRYSDSPYRMVNLRTGKASDTIYGKPAKIKDGRYIGEVADGSAVLFDTQGHATRLSDGKPESKEQYGDWIIVRHDEREGAIDARGNMAIPALYGEFNPFFVQPEGLARVNLATGYRVIDQSGKTVLEKRGDGIPLASMQRLLFSDDSESSAIMTDLQGREITRFAGRYSVEYSRASEGVVPYSDGGGKQGFVNADGKRVVGTHFSELGPMKDGLARARRLERTGKLYGYIDLTGRYAIPPAFTWAGDFQDGRAMVRRDGLVEFIDTRGKAAATFGVLCDKVVIFDAEEKQTWPPEALTCLEATDPPPPALDNAKAE</sequence>
<name>A0AA42W8Q8_9BURK</name>
<dbReference type="PANTHER" id="PTHR37841">
    <property type="entry name" value="GLR2918 PROTEIN"/>
    <property type="match status" value="1"/>
</dbReference>
<evidence type="ECO:0000313" key="3">
    <source>
        <dbReference type="Proteomes" id="UP001161276"/>
    </source>
</evidence>
<feature type="chain" id="PRO_5041299945" evidence="1">
    <location>
        <begin position="26"/>
        <end position="1036"/>
    </location>
</feature>
<evidence type="ECO:0000313" key="2">
    <source>
        <dbReference type="EMBL" id="MDH2050714.1"/>
    </source>
</evidence>
<gene>
    <name evidence="2" type="ORF">N5K24_09905</name>
</gene>